<protein>
    <submittedName>
        <fullName evidence="2">Uncharacterized protein</fullName>
    </submittedName>
</protein>
<gene>
    <name evidence="2" type="ordered locus">Snas_5351</name>
</gene>
<keyword evidence="1" id="KW-0472">Membrane</keyword>
<keyword evidence="1" id="KW-0812">Transmembrane</keyword>
<feature type="transmembrane region" description="Helical" evidence="1">
    <location>
        <begin position="6"/>
        <end position="22"/>
    </location>
</feature>
<dbReference type="STRING" id="446470.Snas_5351"/>
<dbReference type="Proteomes" id="UP000000844">
    <property type="component" value="Chromosome"/>
</dbReference>
<dbReference type="HOGENOM" id="CLU_214515_0_0_11"/>
<evidence type="ECO:0000313" key="3">
    <source>
        <dbReference type="Proteomes" id="UP000000844"/>
    </source>
</evidence>
<sequence>MAVLQAILYIAAVILLILGALPTRGTRGVSLPLLGAACALLAYALPDITQIG</sequence>
<accession>D3PUW1</accession>
<evidence type="ECO:0000256" key="1">
    <source>
        <dbReference type="SAM" id="Phobius"/>
    </source>
</evidence>
<organism evidence="2 3">
    <name type="scientific">Stackebrandtia nassauensis (strain DSM 44728 / CIP 108903 / NRRL B-16338 / NBRC 102104 / LLR-40K-21)</name>
    <dbReference type="NCBI Taxonomy" id="446470"/>
    <lineage>
        <taxon>Bacteria</taxon>
        <taxon>Bacillati</taxon>
        <taxon>Actinomycetota</taxon>
        <taxon>Actinomycetes</taxon>
        <taxon>Glycomycetales</taxon>
        <taxon>Glycomycetaceae</taxon>
        <taxon>Stackebrandtia</taxon>
    </lineage>
</organism>
<dbReference type="RefSeq" id="WP_013020556.1">
    <property type="nucleotide sequence ID" value="NC_013947.1"/>
</dbReference>
<feature type="transmembrane region" description="Helical" evidence="1">
    <location>
        <begin position="29"/>
        <end position="46"/>
    </location>
</feature>
<dbReference type="AlphaFoldDB" id="D3PUW1"/>
<name>D3PUW1_STANL</name>
<dbReference type="KEGG" id="sna:Snas_5351"/>
<keyword evidence="3" id="KW-1185">Reference proteome</keyword>
<keyword evidence="1" id="KW-1133">Transmembrane helix</keyword>
<evidence type="ECO:0000313" key="2">
    <source>
        <dbReference type="EMBL" id="ADD44985.1"/>
    </source>
</evidence>
<proteinExistence type="predicted"/>
<reference evidence="2 3" key="1">
    <citation type="journal article" date="2009" name="Stand. Genomic Sci.">
        <title>Complete genome sequence of Stackebrandtia nassauensis type strain (LLR-40K-21).</title>
        <authorList>
            <person name="Munk C."/>
            <person name="Lapidus A."/>
            <person name="Copeland A."/>
            <person name="Jando M."/>
            <person name="Mayilraj S."/>
            <person name="Glavina Del Rio T."/>
            <person name="Nolan M."/>
            <person name="Chen F."/>
            <person name="Lucas S."/>
            <person name="Tice H."/>
            <person name="Cheng J.F."/>
            <person name="Han C."/>
            <person name="Detter J.C."/>
            <person name="Bruce D."/>
            <person name="Goodwin L."/>
            <person name="Chain P."/>
            <person name="Pitluck S."/>
            <person name="Goker M."/>
            <person name="Ovchinikova G."/>
            <person name="Pati A."/>
            <person name="Ivanova N."/>
            <person name="Mavromatis K."/>
            <person name="Chen A."/>
            <person name="Palaniappan K."/>
            <person name="Land M."/>
            <person name="Hauser L."/>
            <person name="Chang Y.J."/>
            <person name="Jeffries C.D."/>
            <person name="Bristow J."/>
            <person name="Eisen J.A."/>
            <person name="Markowitz V."/>
            <person name="Hugenholtz P."/>
            <person name="Kyrpides N.C."/>
            <person name="Klenk H.P."/>
        </authorList>
    </citation>
    <scope>NUCLEOTIDE SEQUENCE [LARGE SCALE GENOMIC DNA]</scope>
    <source>
        <strain evidence="3">DSM 44728 / CIP 108903 / NRRL B-16338 / NBRC 102104 / LLR-40K-21</strain>
    </source>
</reference>
<dbReference type="EMBL" id="CP001778">
    <property type="protein sequence ID" value="ADD44985.1"/>
    <property type="molecule type" value="Genomic_DNA"/>
</dbReference>